<dbReference type="InterPro" id="IPR000073">
    <property type="entry name" value="AB_hydrolase_1"/>
</dbReference>
<dbReference type="PANTHER" id="PTHR43194">
    <property type="entry name" value="HYDROLASE ALPHA/BETA FOLD FAMILY"/>
    <property type="match status" value="1"/>
</dbReference>
<dbReference type="Proteomes" id="UP000509638">
    <property type="component" value="Chromosome"/>
</dbReference>
<accession>A0A7D5EW63</accession>
<dbReference type="SUPFAM" id="SSF53474">
    <property type="entry name" value="alpha/beta-Hydrolases"/>
    <property type="match status" value="1"/>
</dbReference>
<dbReference type="InterPro" id="IPR029058">
    <property type="entry name" value="AB_hydrolase_fold"/>
</dbReference>
<dbReference type="Pfam" id="PF12697">
    <property type="entry name" value="Abhydrolase_6"/>
    <property type="match status" value="1"/>
</dbReference>
<evidence type="ECO:0000259" key="1">
    <source>
        <dbReference type="Pfam" id="PF12697"/>
    </source>
</evidence>
<name>A0A7D5EW63_9MICO</name>
<evidence type="ECO:0000313" key="3">
    <source>
        <dbReference type="Proteomes" id="UP000509638"/>
    </source>
</evidence>
<evidence type="ECO:0000313" key="2">
    <source>
        <dbReference type="EMBL" id="QLD11831.1"/>
    </source>
</evidence>
<dbReference type="InterPro" id="IPR050228">
    <property type="entry name" value="Carboxylesterase_BioH"/>
</dbReference>
<sequence length="238" mass="25220">MTPLVLLPGMNCTADLWTGCGVDDARTPELTEDDLGRQVERLLDELPPVFAIGGLSLGGIVAMALAVRAPERVSGLFVASTNAKAPTDAQRASWRRWLARLDAGDAPRDLQAEILGALLGPGVVARRPDLVERTLRMGAETAPGALAMQLHLQGTRVDLREGLRRVRVPTLVLSASDDVLCPPAFHEEILAAVADGIPVSVDAGHLSPVERPDEVGAAVRAWWSAVSRGPRAARADDA</sequence>
<keyword evidence="2" id="KW-0378">Hydrolase</keyword>
<protein>
    <submittedName>
        <fullName evidence="2">Alpha/beta fold hydrolase</fullName>
    </submittedName>
</protein>
<dbReference type="AlphaFoldDB" id="A0A7D5EW63"/>
<feature type="domain" description="AB hydrolase-1" evidence="1">
    <location>
        <begin position="17"/>
        <end position="216"/>
    </location>
</feature>
<dbReference type="RefSeq" id="WP_178012102.1">
    <property type="nucleotide sequence ID" value="NZ_CP058316.1"/>
</dbReference>
<proteinExistence type="predicted"/>
<dbReference type="GO" id="GO:0016787">
    <property type="term" value="F:hydrolase activity"/>
    <property type="evidence" value="ECO:0007669"/>
    <property type="project" value="UniProtKB-KW"/>
</dbReference>
<organism evidence="2 3">
    <name type="scientific">Microbacterium oleivorans</name>
    <dbReference type="NCBI Taxonomy" id="273677"/>
    <lineage>
        <taxon>Bacteria</taxon>
        <taxon>Bacillati</taxon>
        <taxon>Actinomycetota</taxon>
        <taxon>Actinomycetes</taxon>
        <taxon>Micrococcales</taxon>
        <taxon>Microbacteriaceae</taxon>
        <taxon>Microbacterium</taxon>
    </lineage>
</organism>
<dbReference type="PANTHER" id="PTHR43194:SF5">
    <property type="entry name" value="PIMELOYL-[ACYL-CARRIER PROTEIN] METHYL ESTER ESTERASE"/>
    <property type="match status" value="1"/>
</dbReference>
<dbReference type="EMBL" id="CP058316">
    <property type="protein sequence ID" value="QLD11831.1"/>
    <property type="molecule type" value="Genomic_DNA"/>
</dbReference>
<dbReference type="PRINTS" id="PR00111">
    <property type="entry name" value="ABHYDROLASE"/>
</dbReference>
<reference evidence="2 3" key="1">
    <citation type="submission" date="2020-06" db="EMBL/GenBank/DDBJ databases">
        <authorList>
            <person name="Jo H."/>
        </authorList>
    </citation>
    <scope>NUCLEOTIDE SEQUENCE [LARGE SCALE GENOMIC DNA]</scope>
    <source>
        <strain evidence="2 3">I46</strain>
    </source>
</reference>
<gene>
    <name evidence="2" type="ORF">HW566_08655</name>
</gene>
<dbReference type="Gene3D" id="3.40.50.1820">
    <property type="entry name" value="alpha/beta hydrolase"/>
    <property type="match status" value="1"/>
</dbReference>